<keyword evidence="1" id="KW-0645">Protease</keyword>
<feature type="domain" description="Ubiquitin-like protease family profile" evidence="4">
    <location>
        <begin position="62"/>
        <end position="231"/>
    </location>
</feature>
<evidence type="ECO:0000256" key="3">
    <source>
        <dbReference type="ARBA" id="ARBA00022807"/>
    </source>
</evidence>
<reference evidence="5" key="1">
    <citation type="submission" date="2015-09" db="EMBL/GenBank/DDBJ databases">
        <title>Draft Genome Sequences of Two Novel Amoeba-resistant Intranuclear Bacteria, Candidatus Berkiella cookevillensis and Candidatus Berkiella aquae.</title>
        <authorList>
            <person name="Mehari Y.T."/>
            <person name="Arivett B.A."/>
            <person name="Farone A.L."/>
            <person name="Gunderson J.H."/>
            <person name="Farone M.B."/>
        </authorList>
    </citation>
    <scope>NUCLEOTIDE SEQUENCE [LARGE SCALE GENOMIC DNA]</scope>
    <source>
        <strain evidence="5">CC99</strain>
    </source>
</reference>
<gene>
    <name evidence="6" type="ORF">CC99x_012295</name>
    <name evidence="5" type="ORF">CC99x_01242</name>
</gene>
<dbReference type="InterPro" id="IPR003653">
    <property type="entry name" value="Peptidase_C48_C"/>
</dbReference>
<dbReference type="RefSeq" id="WP_057624351.1">
    <property type="nucleotide sequence ID" value="NZ_LKHV02000001.1"/>
</dbReference>
<dbReference type="STRING" id="437022.CC99x_01242"/>
<protein>
    <recommendedName>
        <fullName evidence="4">Ubiquitin-like protease family profile domain-containing protein</fullName>
    </recommendedName>
</protein>
<sequence>MIGSILSVLDFFWENNSGSSSSHAEVKLPEPAPTLTFSSTTRKITPPKINPYEQLHQQLQDLSYREEDVKRLLVPLEQPDSFTATEAWFNDILVNDYFQQLAAQYSGVEVISSLMNQCIPPLPDRFRNEQKYDVWKKKLSESPLVFWPMHQNNHWHLIIIDNTSDPSVYILDGFNSRDEGLLTGSGFELASAIRPLQRGRAEHISGEFISVAKQENAYDCGPVICFYAKVIAAYYVRHQQLPNLSELEKVDYTGFRKNIAEALVALGTSLKSVNRPSRL</sequence>
<dbReference type="OrthoDB" id="8283706at2"/>
<dbReference type="Proteomes" id="UP000051494">
    <property type="component" value="Unassembled WGS sequence"/>
</dbReference>
<dbReference type="PANTHER" id="PTHR46468">
    <property type="entry name" value="SENTRIN-SPECIFIC PROTEASE 8"/>
    <property type="match status" value="1"/>
</dbReference>
<keyword evidence="3" id="KW-0788">Thiol protease</keyword>
<name>A0A0Q9YGR7_9GAMM</name>
<dbReference type="GO" id="GO:0019784">
    <property type="term" value="F:deNEDDylase activity"/>
    <property type="evidence" value="ECO:0007669"/>
    <property type="project" value="InterPro"/>
</dbReference>
<dbReference type="Gene3D" id="3.40.395.10">
    <property type="entry name" value="Adenoviral Proteinase, Chain A"/>
    <property type="match status" value="1"/>
</dbReference>
<evidence type="ECO:0000313" key="5">
    <source>
        <dbReference type="EMBL" id="KRG18761.1"/>
    </source>
</evidence>
<dbReference type="GO" id="GO:0008234">
    <property type="term" value="F:cysteine-type peptidase activity"/>
    <property type="evidence" value="ECO:0007669"/>
    <property type="project" value="UniProtKB-KW"/>
</dbReference>
<comment type="caution">
    <text evidence="5">The sequence shown here is derived from an EMBL/GenBank/DDBJ whole genome shotgun (WGS) entry which is preliminary data.</text>
</comment>
<dbReference type="PROSITE" id="PS50600">
    <property type="entry name" value="ULP_PROTEASE"/>
    <property type="match status" value="1"/>
</dbReference>
<accession>A0A0Q9YGR7</accession>
<dbReference type="GO" id="GO:0006508">
    <property type="term" value="P:proteolysis"/>
    <property type="evidence" value="ECO:0007669"/>
    <property type="project" value="UniProtKB-KW"/>
</dbReference>
<evidence type="ECO:0000256" key="1">
    <source>
        <dbReference type="ARBA" id="ARBA00022670"/>
    </source>
</evidence>
<dbReference type="PANTHER" id="PTHR46468:SF1">
    <property type="entry name" value="SENTRIN-SPECIFIC PROTEASE 8"/>
    <property type="match status" value="1"/>
</dbReference>
<dbReference type="AlphaFoldDB" id="A0A0Q9YGR7"/>
<evidence type="ECO:0000259" key="4">
    <source>
        <dbReference type="PROSITE" id="PS50600"/>
    </source>
</evidence>
<evidence type="ECO:0000256" key="2">
    <source>
        <dbReference type="ARBA" id="ARBA00022801"/>
    </source>
</evidence>
<dbReference type="InterPro" id="IPR038765">
    <property type="entry name" value="Papain-like_cys_pep_sf"/>
</dbReference>
<dbReference type="InterPro" id="IPR044613">
    <property type="entry name" value="Nep1/2-like"/>
</dbReference>
<dbReference type="EMBL" id="LKHV02000001">
    <property type="protein sequence ID" value="MCS5709677.1"/>
    <property type="molecule type" value="Genomic_DNA"/>
</dbReference>
<dbReference type="SUPFAM" id="SSF54001">
    <property type="entry name" value="Cysteine proteinases"/>
    <property type="match status" value="1"/>
</dbReference>
<keyword evidence="2" id="KW-0378">Hydrolase</keyword>
<evidence type="ECO:0000313" key="7">
    <source>
        <dbReference type="Proteomes" id="UP000051494"/>
    </source>
</evidence>
<keyword evidence="7" id="KW-1185">Reference proteome</keyword>
<evidence type="ECO:0000313" key="6">
    <source>
        <dbReference type="EMBL" id="MCS5709677.1"/>
    </source>
</evidence>
<dbReference type="Pfam" id="PF02902">
    <property type="entry name" value="Peptidase_C48"/>
    <property type="match status" value="1"/>
</dbReference>
<proteinExistence type="predicted"/>
<dbReference type="GO" id="GO:0000338">
    <property type="term" value="P:protein deneddylation"/>
    <property type="evidence" value="ECO:0007669"/>
    <property type="project" value="TreeGrafter"/>
</dbReference>
<dbReference type="EMBL" id="LKHV01000005">
    <property type="protein sequence ID" value="KRG18761.1"/>
    <property type="molecule type" value="Genomic_DNA"/>
</dbReference>
<reference evidence="6" key="2">
    <citation type="journal article" date="2016" name="Genome Announc.">
        <title>Draft Genome Sequences of Two Novel Amoeba-Resistant Intranuclear Bacteria, 'Candidatus Berkiella cookevillensis' and 'Candidatus Berkiella aquae'.</title>
        <authorList>
            <person name="Mehari Y.T."/>
            <person name="Arivett B.A."/>
            <person name="Farone A.L."/>
            <person name="Gunderson J.H."/>
            <person name="Farone M.B."/>
        </authorList>
    </citation>
    <scope>NUCLEOTIDE SEQUENCE</scope>
    <source>
        <strain evidence="6">CC99</strain>
    </source>
</reference>
<reference evidence="6" key="3">
    <citation type="submission" date="2021-06" db="EMBL/GenBank/DDBJ databases">
        <title>Genomic Description and Analysis of Intracellular Bacteria, Candidatus Berkiella cookevillensis and Candidatus Berkiella aquae.</title>
        <authorList>
            <person name="Kidane D.T."/>
            <person name="Mehari Y.T."/>
            <person name="Rice F.C."/>
            <person name="Arivett B.A."/>
            <person name="Farone A.L."/>
            <person name="Berk S.G."/>
            <person name="Farone M.B."/>
        </authorList>
    </citation>
    <scope>NUCLEOTIDE SEQUENCE</scope>
    <source>
        <strain evidence="6">CC99</strain>
    </source>
</reference>
<organism evidence="5">
    <name type="scientific">Candidatus Berkiella cookevillensis</name>
    <dbReference type="NCBI Taxonomy" id="437022"/>
    <lineage>
        <taxon>Bacteria</taxon>
        <taxon>Pseudomonadati</taxon>
        <taxon>Pseudomonadota</taxon>
        <taxon>Gammaproteobacteria</taxon>
        <taxon>Candidatus Berkiellales</taxon>
        <taxon>Candidatus Berkiellaceae</taxon>
        <taxon>Candidatus Berkiella</taxon>
    </lineage>
</organism>